<dbReference type="KEGG" id="mpur:MARPU_09500"/>
<dbReference type="AlphaFoldDB" id="W0E4D2"/>
<dbReference type="RefSeq" id="WP_005225019.1">
    <property type="nucleotide sequence ID" value="NZ_CP007031.1"/>
</dbReference>
<organism evidence="1 2">
    <name type="scientific">Marichromatium purpuratum 984</name>
    <dbReference type="NCBI Taxonomy" id="765910"/>
    <lineage>
        <taxon>Bacteria</taxon>
        <taxon>Pseudomonadati</taxon>
        <taxon>Pseudomonadota</taxon>
        <taxon>Gammaproteobacteria</taxon>
        <taxon>Chromatiales</taxon>
        <taxon>Chromatiaceae</taxon>
        <taxon>Marichromatium</taxon>
    </lineage>
</organism>
<evidence type="ECO:0000313" key="2">
    <source>
        <dbReference type="Proteomes" id="UP000005275"/>
    </source>
</evidence>
<dbReference type="HOGENOM" id="CLU_151254_0_0_6"/>
<dbReference type="OrthoDB" id="5432576at2"/>
<dbReference type="STRING" id="765910.MARPU_09500"/>
<protein>
    <submittedName>
        <fullName evidence="1">Uncharacterized protein</fullName>
    </submittedName>
</protein>
<dbReference type="Proteomes" id="UP000005275">
    <property type="component" value="Chromosome"/>
</dbReference>
<dbReference type="eggNOG" id="ENOG503138E">
    <property type="taxonomic scope" value="Bacteria"/>
</dbReference>
<sequence>MILTRTDTAAAIELPDDLYWEDEHISPIAQSIEPSLTGAALIQEAARQWRPMTLRPWKDDASWITRATLDTLLAWASVPGLSMSMTRLGVTHAVRWHHSGTAIERTPVSYWVNDTADSDEEPQYRATLRFLILEE</sequence>
<accession>W0E4D2</accession>
<dbReference type="EMBL" id="CP007031">
    <property type="protein sequence ID" value="AHF04074.1"/>
    <property type="molecule type" value="Genomic_DNA"/>
</dbReference>
<evidence type="ECO:0000313" key="1">
    <source>
        <dbReference type="EMBL" id="AHF04074.1"/>
    </source>
</evidence>
<keyword evidence="2" id="KW-1185">Reference proteome</keyword>
<proteinExistence type="predicted"/>
<reference evidence="1 2" key="1">
    <citation type="submission" date="2013-12" db="EMBL/GenBank/DDBJ databases">
        <authorList>
            <consortium name="DOE Joint Genome Institute"/>
            <person name="Bryant D.A."/>
            <person name="Huntemann M."/>
            <person name="Han J."/>
            <person name="Chen A."/>
            <person name="Kyrpides N."/>
            <person name="Mavromatis K."/>
            <person name="Markowitz V."/>
            <person name="Palaniappan K."/>
            <person name="Ivanova N."/>
            <person name="Schaumberg A."/>
            <person name="Pati A."/>
            <person name="Liolios K."/>
            <person name="Nordberg H.P."/>
            <person name="Cantor M.N."/>
            <person name="Hua S.X."/>
            <person name="Woyke T."/>
        </authorList>
    </citation>
    <scope>NUCLEOTIDE SEQUENCE [LARGE SCALE GENOMIC DNA]</scope>
    <source>
        <strain evidence="1 2">984</strain>
    </source>
</reference>
<gene>
    <name evidence="1" type="ORF">MARPU_09500</name>
</gene>
<name>W0E4D2_MARPU</name>